<reference evidence="1 2" key="1">
    <citation type="submission" date="2021-06" db="EMBL/GenBank/DDBJ databases">
        <authorList>
            <person name="Sun Q."/>
            <person name="Li D."/>
        </authorList>
    </citation>
    <scope>NUCLEOTIDE SEQUENCE [LARGE SCALE GENOMIC DNA]</scope>
    <source>
        <strain evidence="1 2">MSJ-5</strain>
    </source>
</reference>
<proteinExistence type="predicted"/>
<comment type="caution">
    <text evidence="1">The sequence shown here is derived from an EMBL/GenBank/DDBJ whole genome shotgun (WGS) entry which is preliminary data.</text>
</comment>
<gene>
    <name evidence="1" type="ORF">KQI88_11435</name>
</gene>
<organism evidence="1 2">
    <name type="scientific">Alkaliphilus flagellatus</name>
    <dbReference type="NCBI Taxonomy" id="2841507"/>
    <lineage>
        <taxon>Bacteria</taxon>
        <taxon>Bacillati</taxon>
        <taxon>Bacillota</taxon>
        <taxon>Clostridia</taxon>
        <taxon>Peptostreptococcales</taxon>
        <taxon>Natronincolaceae</taxon>
        <taxon>Alkaliphilus</taxon>
    </lineage>
</organism>
<name>A0ABS6G6G3_9FIRM</name>
<sequence length="42" mass="4784">MRLEIAEELGFTNNITEDKNNSLVHEQIKIGGNMTRRLVEIG</sequence>
<accession>A0ABS6G6G3</accession>
<dbReference type="Pfam" id="PF00269">
    <property type="entry name" value="SASP"/>
    <property type="match status" value="1"/>
</dbReference>
<evidence type="ECO:0000313" key="1">
    <source>
        <dbReference type="EMBL" id="MBU5677025.1"/>
    </source>
</evidence>
<evidence type="ECO:0000313" key="2">
    <source>
        <dbReference type="Proteomes" id="UP000779508"/>
    </source>
</evidence>
<protein>
    <submittedName>
        <fullName evidence="1">Alpha/beta-type small acid-soluble spore protein</fullName>
    </submittedName>
</protein>
<dbReference type="Proteomes" id="UP000779508">
    <property type="component" value="Unassembled WGS sequence"/>
</dbReference>
<keyword evidence="2" id="KW-1185">Reference proteome</keyword>
<dbReference type="InterPro" id="IPR001448">
    <property type="entry name" value="SASP_alpha/beta-type"/>
</dbReference>
<dbReference type="EMBL" id="JAHLQK010000004">
    <property type="protein sequence ID" value="MBU5677025.1"/>
    <property type="molecule type" value="Genomic_DNA"/>
</dbReference>